<reference evidence="2 4" key="1">
    <citation type="submission" date="2015-10" db="EMBL/GenBank/DDBJ databases">
        <title>Candidatus Desulfofervidus auxilii, a hydrogenotrophic sulfate-reducing bacterium involved in the thermophilic anaerobic oxidation of methane.</title>
        <authorList>
            <person name="Krukenberg V."/>
            <person name="Richter M."/>
            <person name="Wegener G."/>
        </authorList>
    </citation>
    <scope>NUCLEOTIDE SEQUENCE [LARGE SCALE GENOMIC DNA]</scope>
    <source>
        <strain evidence="2 4">HS1</strain>
    </source>
</reference>
<evidence type="ECO:0000256" key="1">
    <source>
        <dbReference type="SAM" id="SignalP"/>
    </source>
</evidence>
<keyword evidence="4" id="KW-1185">Reference proteome</keyword>
<feature type="chain" id="PRO_5039820231" evidence="1">
    <location>
        <begin position="22"/>
        <end position="272"/>
    </location>
</feature>
<evidence type="ECO:0000313" key="2">
    <source>
        <dbReference type="EMBL" id="AMM41265.1"/>
    </source>
</evidence>
<name>A0A7C1VPI7_DESA2</name>
<dbReference type="InterPro" id="IPR019613">
    <property type="entry name" value="DUF4198"/>
</dbReference>
<proteinExistence type="predicted"/>
<sequence length="272" mass="30308">MKKIMLLSMVFVFMLSISAFAHFQMIYSPDSVPKTKKINLKLIFTHPFEAGHTMDIGKDEKGEIHPPIAFGVMHKGKKRDLLKKLRPITFRSLTNSGRAYEADVKLKGMGDHVFYFVPAPYYEPSEDIYIQHCTKVIFNVAGAPTDWDAAVGDPLPVEIIPLDKPYALWVGNVFRGVVTCGGKPVPNAEIEVEYMNHDIKGNAFVKEAKVEAPHDAFVTQTIKADSNGVFTFGLPRAGWWGFAALGAGGDLKHNGKELSQDAVIWVQVWEMK</sequence>
<dbReference type="OrthoDB" id="9780723at2"/>
<dbReference type="KEGG" id="daw:HS1_001464"/>
<dbReference type="AlphaFoldDB" id="A0A7C1VPI7"/>
<dbReference type="EMBL" id="CP013015">
    <property type="protein sequence ID" value="AMM41265.1"/>
    <property type="molecule type" value="Genomic_DNA"/>
</dbReference>
<evidence type="ECO:0000313" key="3">
    <source>
        <dbReference type="EMBL" id="HEC68103.1"/>
    </source>
</evidence>
<dbReference type="RefSeq" id="WP_066063046.1">
    <property type="nucleotide sequence ID" value="NZ_CP013015.1"/>
</dbReference>
<dbReference type="Pfam" id="PF10670">
    <property type="entry name" value="DUF4198"/>
    <property type="match status" value="1"/>
</dbReference>
<evidence type="ECO:0000313" key="4">
    <source>
        <dbReference type="Proteomes" id="UP000070560"/>
    </source>
</evidence>
<dbReference type="Proteomes" id="UP000885738">
    <property type="component" value="Unassembled WGS sequence"/>
</dbReference>
<reference evidence="3" key="2">
    <citation type="journal article" date="2020" name="mSystems">
        <title>Genome- and Community-Level Interaction Insights into Carbon Utilization and Element Cycling Functions of Hydrothermarchaeota in Hydrothermal Sediment.</title>
        <authorList>
            <person name="Zhou Z."/>
            <person name="Liu Y."/>
            <person name="Xu W."/>
            <person name="Pan J."/>
            <person name="Luo Z.H."/>
            <person name="Li M."/>
        </authorList>
    </citation>
    <scope>NUCLEOTIDE SEQUENCE [LARGE SCALE GENOMIC DNA]</scope>
    <source>
        <strain evidence="3">HyVt-389</strain>
    </source>
</reference>
<dbReference type="EMBL" id="DRIH01000162">
    <property type="protein sequence ID" value="HEC68103.1"/>
    <property type="molecule type" value="Genomic_DNA"/>
</dbReference>
<keyword evidence="1" id="KW-0732">Signal</keyword>
<feature type="signal peptide" evidence="1">
    <location>
        <begin position="1"/>
        <end position="21"/>
    </location>
</feature>
<accession>A0A7C1VPI7</accession>
<gene>
    <name evidence="3" type="ORF">ENI35_04755</name>
    <name evidence="2" type="ORF">HS1_001464</name>
</gene>
<dbReference type="Proteomes" id="UP000070560">
    <property type="component" value="Chromosome"/>
</dbReference>
<organism evidence="3">
    <name type="scientific">Desulfofervidus auxilii</name>
    <dbReference type="NCBI Taxonomy" id="1621989"/>
    <lineage>
        <taxon>Bacteria</taxon>
        <taxon>Pseudomonadati</taxon>
        <taxon>Thermodesulfobacteriota</taxon>
        <taxon>Candidatus Desulfofervidia</taxon>
        <taxon>Candidatus Desulfofervidales</taxon>
        <taxon>Candidatus Desulfofervidaceae</taxon>
        <taxon>Candidatus Desulfofervidus</taxon>
    </lineage>
</organism>
<protein>
    <submittedName>
        <fullName evidence="3">DUF4198 domain-containing protein</fullName>
    </submittedName>
    <submittedName>
        <fullName evidence="2">Nickel transporter</fullName>
    </submittedName>
</protein>